<feature type="non-terminal residue" evidence="1">
    <location>
        <position position="1"/>
    </location>
</feature>
<sequence>INSLLKSRRRNLVHLFNTIVTKKSHLESLWYRVFPVLLVCFIRTQREPSSLKTSKMEMGFPKKFIHPHSGFMTGKRCYHPLVQLHWSPIRFL</sequence>
<accession>A0A0K2TDH4</accession>
<dbReference type="EMBL" id="HACA01006707">
    <property type="protein sequence ID" value="CDW24068.1"/>
    <property type="molecule type" value="Transcribed_RNA"/>
</dbReference>
<protein>
    <submittedName>
        <fullName evidence="1">Uncharacterized protein</fullName>
    </submittedName>
</protein>
<reference evidence="1" key="1">
    <citation type="submission" date="2014-05" db="EMBL/GenBank/DDBJ databases">
        <authorList>
            <person name="Chronopoulou M."/>
        </authorList>
    </citation>
    <scope>NUCLEOTIDE SEQUENCE</scope>
    <source>
        <tissue evidence="1">Whole organism</tissue>
    </source>
</reference>
<dbReference type="AlphaFoldDB" id="A0A0K2TDH4"/>
<organism evidence="1">
    <name type="scientific">Lepeophtheirus salmonis</name>
    <name type="common">Salmon louse</name>
    <name type="synonym">Caligus salmonis</name>
    <dbReference type="NCBI Taxonomy" id="72036"/>
    <lineage>
        <taxon>Eukaryota</taxon>
        <taxon>Metazoa</taxon>
        <taxon>Ecdysozoa</taxon>
        <taxon>Arthropoda</taxon>
        <taxon>Crustacea</taxon>
        <taxon>Multicrustacea</taxon>
        <taxon>Hexanauplia</taxon>
        <taxon>Copepoda</taxon>
        <taxon>Siphonostomatoida</taxon>
        <taxon>Caligidae</taxon>
        <taxon>Lepeophtheirus</taxon>
    </lineage>
</organism>
<name>A0A0K2TDH4_LEPSM</name>
<proteinExistence type="predicted"/>
<evidence type="ECO:0000313" key="1">
    <source>
        <dbReference type="EMBL" id="CDW24068.1"/>
    </source>
</evidence>